<organism evidence="2 3">
    <name type="scientific">Chloropicon primus</name>
    <dbReference type="NCBI Taxonomy" id="1764295"/>
    <lineage>
        <taxon>Eukaryota</taxon>
        <taxon>Viridiplantae</taxon>
        <taxon>Chlorophyta</taxon>
        <taxon>Chloropicophyceae</taxon>
        <taxon>Chloropicales</taxon>
        <taxon>Chloropicaceae</taxon>
        <taxon>Chloropicon</taxon>
    </lineage>
</organism>
<feature type="region of interest" description="Disordered" evidence="1">
    <location>
        <begin position="1"/>
        <end position="34"/>
    </location>
</feature>
<proteinExistence type="predicted"/>
<feature type="compositionally biased region" description="Basic and acidic residues" evidence="1">
    <location>
        <begin position="176"/>
        <end position="191"/>
    </location>
</feature>
<accession>A0A5B8MDL8</accession>
<evidence type="ECO:0000256" key="1">
    <source>
        <dbReference type="SAM" id="MobiDB-lite"/>
    </source>
</evidence>
<protein>
    <submittedName>
        <fullName evidence="2">Uncharacterized protein</fullName>
    </submittedName>
</protein>
<evidence type="ECO:0000313" key="2">
    <source>
        <dbReference type="EMBL" id="QDZ18254.1"/>
    </source>
</evidence>
<name>A0A5B8MDL8_9CHLO</name>
<feature type="compositionally biased region" description="Basic and acidic residues" evidence="1">
    <location>
        <begin position="7"/>
        <end position="24"/>
    </location>
</feature>
<dbReference type="Proteomes" id="UP000316726">
    <property type="component" value="Chromosome 1"/>
</dbReference>
<gene>
    <name evidence="2" type="ORF">A3770_01p07720</name>
</gene>
<sequence length="254" mass="27719">MSETETEEKSPVEVGTPEREGVRSEEEEEEEEAAEELELVTAAMQNGKDMSLVVDSAAGALEDMDTAIKGLRDWQREHSEQVARLEKENENLLKSLLEQGSSRSMAEGQGDAENEAPAAENAEYLDILNELKKYESRPEVVEKVLGAVSSVGKTELSEEKLRLVTSAAKMTFAVEAEKAGKSPDRRPEVSDSTKSILQEADELLQSLASEEDDQGLLSGSSNDAIAWSSDLQSVLSKLEMLESPSKQVKQEDAA</sequence>
<dbReference type="EMBL" id="CP031034">
    <property type="protein sequence ID" value="QDZ18254.1"/>
    <property type="molecule type" value="Genomic_DNA"/>
</dbReference>
<feature type="region of interest" description="Disordered" evidence="1">
    <location>
        <begin position="98"/>
        <end position="121"/>
    </location>
</feature>
<reference evidence="2 3" key="1">
    <citation type="submission" date="2018-07" db="EMBL/GenBank/DDBJ databases">
        <title>The complete nuclear genome of the prasinophyte Chloropicon primus (CCMP1205).</title>
        <authorList>
            <person name="Pombert J.-F."/>
            <person name="Otis C."/>
            <person name="Turmel M."/>
            <person name="Lemieux C."/>
        </authorList>
    </citation>
    <scope>NUCLEOTIDE SEQUENCE [LARGE SCALE GENOMIC DNA]</scope>
    <source>
        <strain evidence="2 3">CCMP1205</strain>
    </source>
</reference>
<keyword evidence="3" id="KW-1185">Reference proteome</keyword>
<feature type="compositionally biased region" description="Acidic residues" evidence="1">
    <location>
        <begin position="25"/>
        <end position="34"/>
    </location>
</feature>
<evidence type="ECO:0000313" key="3">
    <source>
        <dbReference type="Proteomes" id="UP000316726"/>
    </source>
</evidence>
<feature type="region of interest" description="Disordered" evidence="1">
    <location>
        <begin position="176"/>
        <end position="196"/>
    </location>
</feature>
<dbReference type="AlphaFoldDB" id="A0A5B8MDL8"/>